<keyword evidence="12" id="KW-1133">Transmembrane helix</keyword>
<organism evidence="22 23">
    <name type="scientific">Daucus carota subsp. sativus</name>
    <name type="common">Carrot</name>
    <dbReference type="NCBI Taxonomy" id="79200"/>
    <lineage>
        <taxon>Eukaryota</taxon>
        <taxon>Viridiplantae</taxon>
        <taxon>Streptophyta</taxon>
        <taxon>Embryophyta</taxon>
        <taxon>Tracheophyta</taxon>
        <taxon>Spermatophyta</taxon>
        <taxon>Magnoliopsida</taxon>
        <taxon>eudicotyledons</taxon>
        <taxon>Gunneridae</taxon>
        <taxon>Pentapetalae</taxon>
        <taxon>asterids</taxon>
        <taxon>campanulids</taxon>
        <taxon>Apiales</taxon>
        <taxon>Apiaceae</taxon>
        <taxon>Apioideae</taxon>
        <taxon>Scandiceae</taxon>
        <taxon>Daucinae</taxon>
        <taxon>Daucus</taxon>
        <taxon>Daucus sect. Daucus</taxon>
    </lineage>
</organism>
<name>A0AAF0W6Z4_DAUCS</name>
<keyword evidence="13" id="KW-0472">Membrane</keyword>
<dbReference type="GO" id="GO:0004674">
    <property type="term" value="F:protein serine/threonine kinase activity"/>
    <property type="evidence" value="ECO:0007669"/>
    <property type="project" value="UniProtKB-KW"/>
</dbReference>
<protein>
    <recommendedName>
        <fullName evidence="3">non-specific serine/threonine protein kinase</fullName>
        <ecNumber evidence="3">2.7.11.1</ecNumber>
    </recommendedName>
</protein>
<keyword evidence="7" id="KW-0812">Transmembrane</keyword>
<dbReference type="InterPro" id="IPR008271">
    <property type="entry name" value="Ser/Thr_kinase_AS"/>
</dbReference>
<dbReference type="InterPro" id="IPR001245">
    <property type="entry name" value="Ser-Thr/Tyr_kinase_cat_dom"/>
</dbReference>
<dbReference type="EC" id="2.7.11.1" evidence="3"/>
<feature type="binding site" evidence="18">
    <location>
        <position position="528"/>
    </location>
    <ligand>
        <name>ATP</name>
        <dbReference type="ChEBI" id="CHEBI:30616"/>
    </ligand>
</feature>
<evidence type="ECO:0000256" key="12">
    <source>
        <dbReference type="ARBA" id="ARBA00022989"/>
    </source>
</evidence>
<keyword evidence="6" id="KW-0808">Transferase</keyword>
<dbReference type="Pfam" id="PF07714">
    <property type="entry name" value="PK_Tyr_Ser-Thr"/>
    <property type="match status" value="2"/>
</dbReference>
<reference evidence="22" key="1">
    <citation type="journal article" date="2016" name="Nat. Genet.">
        <title>A high-quality carrot genome assembly provides new insights into carotenoid accumulation and asterid genome evolution.</title>
        <authorList>
            <person name="Iorizzo M."/>
            <person name="Ellison S."/>
            <person name="Senalik D."/>
            <person name="Zeng P."/>
            <person name="Satapoomin P."/>
            <person name="Huang J."/>
            <person name="Bowman M."/>
            <person name="Iovene M."/>
            <person name="Sanseverino W."/>
            <person name="Cavagnaro P."/>
            <person name="Yildiz M."/>
            <person name="Macko-Podgorni A."/>
            <person name="Moranska E."/>
            <person name="Grzebelus E."/>
            <person name="Grzebelus D."/>
            <person name="Ashrafi H."/>
            <person name="Zheng Z."/>
            <person name="Cheng S."/>
            <person name="Spooner D."/>
            <person name="Van Deynze A."/>
            <person name="Simon P."/>
        </authorList>
    </citation>
    <scope>NUCLEOTIDE SEQUENCE</scope>
    <source>
        <tissue evidence="22">Leaf</tissue>
    </source>
</reference>
<dbReference type="Gene3D" id="3.30.200.20">
    <property type="entry name" value="Phosphorylase Kinase, domain 1"/>
    <property type="match status" value="2"/>
</dbReference>
<feature type="domain" description="Protein kinase" evidence="21">
    <location>
        <begin position="59"/>
        <end position="343"/>
    </location>
</feature>
<evidence type="ECO:0000256" key="15">
    <source>
        <dbReference type="ARBA" id="ARBA00023180"/>
    </source>
</evidence>
<dbReference type="Gene3D" id="1.10.510.10">
    <property type="entry name" value="Transferase(Phosphotransferase) domain 1"/>
    <property type="match status" value="2"/>
</dbReference>
<dbReference type="CDD" id="cd14066">
    <property type="entry name" value="STKc_IRAK"/>
    <property type="match status" value="1"/>
</dbReference>
<feature type="region of interest" description="Disordered" evidence="19">
    <location>
        <begin position="434"/>
        <end position="463"/>
    </location>
</feature>
<dbReference type="FunFam" id="1.10.510.10:FF:000287">
    <property type="entry name" value="probable LRR receptor-like serine/threonine-protein kinase RKF3"/>
    <property type="match status" value="1"/>
</dbReference>
<sequence length="778" mass="87189">MTETSNGVTILIFLLNCLVYKLQKLQEAHHKKSLSPLSAVPQLCRRFSLLDIKSATNNFDEKLVIGKGGFGIVYKGIIDFGQRHVAIKRAKSTSKQRSREFQTEIEMLSKSQHSHVVSLVGYCEDEEEMILVYEYMPSGSLADHLHKRVRKGDTSLPCLTWVQRLKICIGAAHGLDYLHTGTGIENRVIHRDVKTSNILLDENLAAKISDFGLSKTGPANQTCTYVSTRVRGTHGYLDPYYVATDRVTSKSDVYAFGVVLFEALCGRPAVDASLDEEEISLAGWAQHCSKEGVLERIIDHNIKEIISSDSLNAYVDIAVKCLHNQPKLRPTMAEVVVGLQSALALQEKSTHYSLVEIMPDDFTQEDWDPTTIDMKNTIHKREDDSKTDKTLKVSNDWHRNNQSSPRMTFTKRFSALLSVTARAFSVNKDAKTSRYSSGVLPENSNKSQTSNRLSSVHKPVPLPHRGEELLQSSKLKRFEFNDLKRATRNFRSDSVLGEGGFGSVFKGYIDENTFTPSKWGTGLVIAVKRLNLDGSQGHQEWLAEINFLGTLTHPNLVKCIGYCLKEEHRLLVYEFVPRGSLEVHLFRRDPKCPPLSWTFRIRVALGAARGLAYLHSSLAGVIHRDFKTSNILIDSNYDAKLSDFGIAKDGPDHGNTHVSTMILGTRGYAAPEYVATGHLTYKSDIYGFGVVLLEIITGRRIVDRKRPPEERSLVDWAKPYLTSKHKVLHVMDPDIKGQYTVKEAFRASSLALKCLSGATRSRPDANQLVKELEQLQDV</sequence>
<dbReference type="SMART" id="SM00220">
    <property type="entry name" value="S_TKc"/>
    <property type="match status" value="2"/>
</dbReference>
<keyword evidence="11 18" id="KW-0067">ATP-binding</keyword>
<feature type="domain" description="Protein kinase" evidence="21">
    <location>
        <begin position="490"/>
        <end position="775"/>
    </location>
</feature>
<evidence type="ECO:0000256" key="4">
    <source>
        <dbReference type="ARBA" id="ARBA00022475"/>
    </source>
</evidence>
<evidence type="ECO:0000256" key="19">
    <source>
        <dbReference type="SAM" id="MobiDB-lite"/>
    </source>
</evidence>
<comment type="subcellular location">
    <subcellularLocation>
        <location evidence="1">Cell membrane</location>
    </subcellularLocation>
    <subcellularLocation>
        <location evidence="2">Membrane</location>
        <topology evidence="2">Single-pass type I membrane protein</topology>
    </subcellularLocation>
</comment>
<gene>
    <name evidence="22" type="ORF">DCAR_0102496</name>
</gene>
<dbReference type="KEGG" id="dcr:108225653"/>
<evidence type="ECO:0000256" key="7">
    <source>
        <dbReference type="ARBA" id="ARBA00022692"/>
    </source>
</evidence>
<dbReference type="SUPFAM" id="SSF56112">
    <property type="entry name" value="Protein kinase-like (PK-like)"/>
    <property type="match status" value="2"/>
</dbReference>
<dbReference type="FunFam" id="1.10.510.10:FF:000051">
    <property type="entry name" value="Receptor-like serine/threonine-protein kinase ALE2"/>
    <property type="match status" value="1"/>
</dbReference>
<dbReference type="InterPro" id="IPR000719">
    <property type="entry name" value="Prot_kinase_dom"/>
</dbReference>
<dbReference type="Proteomes" id="UP000077755">
    <property type="component" value="Chromosome 1"/>
</dbReference>
<dbReference type="GO" id="GO:0005886">
    <property type="term" value="C:plasma membrane"/>
    <property type="evidence" value="ECO:0007669"/>
    <property type="project" value="UniProtKB-SubCell"/>
</dbReference>
<feature type="signal peptide" evidence="20">
    <location>
        <begin position="1"/>
        <end position="24"/>
    </location>
</feature>
<dbReference type="InterPro" id="IPR011009">
    <property type="entry name" value="Kinase-like_dom_sf"/>
</dbReference>
<dbReference type="PROSITE" id="PS00108">
    <property type="entry name" value="PROTEIN_KINASE_ST"/>
    <property type="match status" value="2"/>
</dbReference>
<dbReference type="PROSITE" id="PS00107">
    <property type="entry name" value="PROTEIN_KINASE_ATP"/>
    <property type="match status" value="2"/>
</dbReference>
<evidence type="ECO:0000256" key="5">
    <source>
        <dbReference type="ARBA" id="ARBA00022527"/>
    </source>
</evidence>
<evidence type="ECO:0000256" key="18">
    <source>
        <dbReference type="PROSITE-ProRule" id="PRU10141"/>
    </source>
</evidence>
<keyword evidence="10" id="KW-0418">Kinase</keyword>
<comment type="catalytic activity">
    <reaction evidence="17">
        <text>L-seryl-[protein] + ATP = O-phospho-L-seryl-[protein] + ADP + H(+)</text>
        <dbReference type="Rhea" id="RHEA:17989"/>
        <dbReference type="Rhea" id="RHEA-COMP:9863"/>
        <dbReference type="Rhea" id="RHEA-COMP:11604"/>
        <dbReference type="ChEBI" id="CHEBI:15378"/>
        <dbReference type="ChEBI" id="CHEBI:29999"/>
        <dbReference type="ChEBI" id="CHEBI:30616"/>
        <dbReference type="ChEBI" id="CHEBI:83421"/>
        <dbReference type="ChEBI" id="CHEBI:456216"/>
        <dbReference type="EC" id="2.7.11.1"/>
    </reaction>
</comment>
<keyword evidence="9 18" id="KW-0547">Nucleotide-binding</keyword>
<dbReference type="FunFam" id="3.30.200.20:FF:000228">
    <property type="entry name" value="Serine/threonine-protein kinase BIK1"/>
    <property type="match status" value="1"/>
</dbReference>
<proteinExistence type="predicted"/>
<dbReference type="PROSITE" id="PS50011">
    <property type="entry name" value="PROTEIN_KINASE_DOM"/>
    <property type="match status" value="2"/>
</dbReference>
<dbReference type="InterPro" id="IPR050823">
    <property type="entry name" value="Plant_Ser_Thr_Prot_Kinase"/>
</dbReference>
<reference evidence="22" key="2">
    <citation type="submission" date="2022-03" db="EMBL/GenBank/DDBJ databases">
        <title>Draft title - Genomic analysis of global carrot germplasm unveils the trajectory of domestication and the origin of high carotenoid orange carrot.</title>
        <authorList>
            <person name="Iorizzo M."/>
            <person name="Ellison S."/>
            <person name="Senalik D."/>
            <person name="Macko-Podgorni A."/>
            <person name="Grzebelus D."/>
            <person name="Bostan H."/>
            <person name="Rolling W."/>
            <person name="Curaba J."/>
            <person name="Simon P."/>
        </authorList>
    </citation>
    <scope>NUCLEOTIDE SEQUENCE</scope>
    <source>
        <tissue evidence="22">Leaf</tissue>
    </source>
</reference>
<dbReference type="PANTHER" id="PTHR45621">
    <property type="entry name" value="OS01G0588500 PROTEIN-RELATED"/>
    <property type="match status" value="1"/>
</dbReference>
<evidence type="ECO:0000256" key="17">
    <source>
        <dbReference type="ARBA" id="ARBA00048679"/>
    </source>
</evidence>
<evidence type="ECO:0000256" key="9">
    <source>
        <dbReference type="ARBA" id="ARBA00022741"/>
    </source>
</evidence>
<evidence type="ECO:0000256" key="10">
    <source>
        <dbReference type="ARBA" id="ARBA00022777"/>
    </source>
</evidence>
<evidence type="ECO:0000256" key="13">
    <source>
        <dbReference type="ARBA" id="ARBA00023136"/>
    </source>
</evidence>
<evidence type="ECO:0000259" key="21">
    <source>
        <dbReference type="PROSITE" id="PS50011"/>
    </source>
</evidence>
<dbReference type="InterPro" id="IPR017441">
    <property type="entry name" value="Protein_kinase_ATP_BS"/>
</dbReference>
<dbReference type="FunFam" id="3.30.200.20:FF:000039">
    <property type="entry name" value="receptor-like protein kinase FERONIA"/>
    <property type="match status" value="1"/>
</dbReference>
<evidence type="ECO:0000256" key="6">
    <source>
        <dbReference type="ARBA" id="ARBA00022679"/>
    </source>
</evidence>
<evidence type="ECO:0000313" key="22">
    <source>
        <dbReference type="EMBL" id="WOG83321.1"/>
    </source>
</evidence>
<evidence type="ECO:0000256" key="8">
    <source>
        <dbReference type="ARBA" id="ARBA00022729"/>
    </source>
</evidence>
<comment type="catalytic activity">
    <reaction evidence="16">
        <text>L-threonyl-[protein] + ATP = O-phospho-L-threonyl-[protein] + ADP + H(+)</text>
        <dbReference type="Rhea" id="RHEA:46608"/>
        <dbReference type="Rhea" id="RHEA-COMP:11060"/>
        <dbReference type="Rhea" id="RHEA-COMP:11605"/>
        <dbReference type="ChEBI" id="CHEBI:15378"/>
        <dbReference type="ChEBI" id="CHEBI:30013"/>
        <dbReference type="ChEBI" id="CHEBI:30616"/>
        <dbReference type="ChEBI" id="CHEBI:61977"/>
        <dbReference type="ChEBI" id="CHEBI:456216"/>
        <dbReference type="EC" id="2.7.11.1"/>
    </reaction>
</comment>
<feature type="compositionally biased region" description="Polar residues" evidence="19">
    <location>
        <begin position="442"/>
        <end position="454"/>
    </location>
</feature>
<evidence type="ECO:0000256" key="14">
    <source>
        <dbReference type="ARBA" id="ARBA00023170"/>
    </source>
</evidence>
<keyword evidence="14" id="KW-0675">Receptor</keyword>
<evidence type="ECO:0000256" key="16">
    <source>
        <dbReference type="ARBA" id="ARBA00047899"/>
    </source>
</evidence>
<accession>A0AAF0W6Z4</accession>
<feature type="chain" id="PRO_5042005302" description="non-specific serine/threonine protein kinase" evidence="20">
    <location>
        <begin position="25"/>
        <end position="778"/>
    </location>
</feature>
<evidence type="ECO:0000256" key="20">
    <source>
        <dbReference type="SAM" id="SignalP"/>
    </source>
</evidence>
<dbReference type="AlphaFoldDB" id="A0AAF0W6Z4"/>
<keyword evidence="4" id="KW-1003">Cell membrane</keyword>
<dbReference type="GO" id="GO:0005524">
    <property type="term" value="F:ATP binding"/>
    <property type="evidence" value="ECO:0007669"/>
    <property type="project" value="UniProtKB-UniRule"/>
</dbReference>
<keyword evidence="23" id="KW-1185">Reference proteome</keyword>
<evidence type="ECO:0000256" key="3">
    <source>
        <dbReference type="ARBA" id="ARBA00012513"/>
    </source>
</evidence>
<keyword evidence="15" id="KW-0325">Glycoprotein</keyword>
<evidence type="ECO:0000256" key="2">
    <source>
        <dbReference type="ARBA" id="ARBA00004479"/>
    </source>
</evidence>
<evidence type="ECO:0000313" key="23">
    <source>
        <dbReference type="Proteomes" id="UP000077755"/>
    </source>
</evidence>
<dbReference type="EMBL" id="CP093343">
    <property type="protein sequence ID" value="WOG83321.1"/>
    <property type="molecule type" value="Genomic_DNA"/>
</dbReference>
<keyword evidence="5" id="KW-0723">Serine/threonine-protein kinase</keyword>
<evidence type="ECO:0000256" key="1">
    <source>
        <dbReference type="ARBA" id="ARBA00004236"/>
    </source>
</evidence>
<keyword evidence="8 20" id="KW-0732">Signal</keyword>
<evidence type="ECO:0000256" key="11">
    <source>
        <dbReference type="ARBA" id="ARBA00022840"/>
    </source>
</evidence>
<feature type="binding site" evidence="18">
    <location>
        <position position="88"/>
    </location>
    <ligand>
        <name>ATP</name>
        <dbReference type="ChEBI" id="CHEBI:30616"/>
    </ligand>
</feature>